<evidence type="ECO:0000256" key="3">
    <source>
        <dbReference type="ARBA" id="ARBA00022448"/>
    </source>
</evidence>
<evidence type="ECO:0000313" key="10">
    <source>
        <dbReference type="Proteomes" id="UP000625574"/>
    </source>
</evidence>
<protein>
    <submittedName>
        <fullName evidence="9">Iron chelate uptake ABC transporter family permease subunit</fullName>
    </submittedName>
</protein>
<keyword evidence="3" id="KW-0813">Transport</keyword>
<evidence type="ECO:0000256" key="1">
    <source>
        <dbReference type="ARBA" id="ARBA00004651"/>
    </source>
</evidence>
<evidence type="ECO:0000256" key="4">
    <source>
        <dbReference type="ARBA" id="ARBA00022475"/>
    </source>
</evidence>
<feature type="transmembrane region" description="Helical" evidence="8">
    <location>
        <begin position="109"/>
        <end position="130"/>
    </location>
</feature>
<keyword evidence="5 8" id="KW-0812">Transmembrane</keyword>
<dbReference type="SUPFAM" id="SSF81345">
    <property type="entry name" value="ABC transporter involved in vitamin B12 uptake, BtuC"/>
    <property type="match status" value="1"/>
</dbReference>
<keyword evidence="10" id="KW-1185">Reference proteome</keyword>
<feature type="transmembrane region" description="Helical" evidence="8">
    <location>
        <begin position="296"/>
        <end position="315"/>
    </location>
</feature>
<feature type="transmembrane region" description="Helical" evidence="8">
    <location>
        <begin position="327"/>
        <end position="345"/>
    </location>
</feature>
<dbReference type="Pfam" id="PF01032">
    <property type="entry name" value="FecCD"/>
    <property type="match status" value="1"/>
</dbReference>
<gene>
    <name evidence="9" type="ORF">JDV76_10195</name>
</gene>
<accession>A0ABS0VX24</accession>
<dbReference type="EMBL" id="JAEIOT010000011">
    <property type="protein sequence ID" value="MBI9001333.1"/>
    <property type="molecule type" value="Genomic_DNA"/>
</dbReference>
<reference evidence="9 10" key="1">
    <citation type="submission" date="2020-12" db="EMBL/GenBank/DDBJ databases">
        <title>Genome public.</title>
        <authorList>
            <person name="Sun Q."/>
        </authorList>
    </citation>
    <scope>NUCLEOTIDE SEQUENCE [LARGE SCALE GENOMIC DNA]</scope>
    <source>
        <strain evidence="9 10">CCM 8864</strain>
    </source>
</reference>
<evidence type="ECO:0000256" key="2">
    <source>
        <dbReference type="ARBA" id="ARBA00007935"/>
    </source>
</evidence>
<dbReference type="CDD" id="cd06550">
    <property type="entry name" value="TM_ABC_iron-siderophores_like"/>
    <property type="match status" value="1"/>
</dbReference>
<evidence type="ECO:0000313" key="9">
    <source>
        <dbReference type="EMBL" id="MBI9001333.1"/>
    </source>
</evidence>
<evidence type="ECO:0000256" key="6">
    <source>
        <dbReference type="ARBA" id="ARBA00022989"/>
    </source>
</evidence>
<evidence type="ECO:0000256" key="8">
    <source>
        <dbReference type="SAM" id="Phobius"/>
    </source>
</evidence>
<feature type="transmembrane region" description="Helical" evidence="8">
    <location>
        <begin position="136"/>
        <end position="155"/>
    </location>
</feature>
<feature type="transmembrane region" description="Helical" evidence="8">
    <location>
        <begin position="251"/>
        <end position="276"/>
    </location>
</feature>
<feature type="transmembrane region" description="Helical" evidence="8">
    <location>
        <begin position="211"/>
        <end position="230"/>
    </location>
</feature>
<dbReference type="Proteomes" id="UP000625574">
    <property type="component" value="Unassembled WGS sequence"/>
</dbReference>
<evidence type="ECO:0000256" key="7">
    <source>
        <dbReference type="ARBA" id="ARBA00023136"/>
    </source>
</evidence>
<dbReference type="RefSeq" id="WP_198736785.1">
    <property type="nucleotide sequence ID" value="NZ_JAEIOT010000011.1"/>
</dbReference>
<dbReference type="InterPro" id="IPR037294">
    <property type="entry name" value="ABC_BtuC-like"/>
</dbReference>
<keyword evidence="7 8" id="KW-0472">Membrane</keyword>
<organism evidence="9 10">
    <name type="scientific">Corynebacterium marambiense</name>
    <dbReference type="NCBI Taxonomy" id="2765364"/>
    <lineage>
        <taxon>Bacteria</taxon>
        <taxon>Bacillati</taxon>
        <taxon>Actinomycetota</taxon>
        <taxon>Actinomycetes</taxon>
        <taxon>Mycobacteriales</taxon>
        <taxon>Corynebacteriaceae</taxon>
        <taxon>Corynebacterium</taxon>
    </lineage>
</organism>
<dbReference type="PANTHER" id="PTHR30472">
    <property type="entry name" value="FERRIC ENTEROBACTIN TRANSPORT SYSTEM PERMEASE PROTEIN"/>
    <property type="match status" value="1"/>
</dbReference>
<sequence length="351" mass="35710">MSHPVAVPAAAPTRPRPHHRRGRMWAVICGSLAVVVTATLAGLFTGSHPVPPSAVIEAITAFDQTNPDHLIIMRSRLPRIALGLIVGLCLGLAGGLIQALTRNPLADPGILGINAGASLAVCVAIGYAGVTSVSGYVWWAFAGAGVVSVMVYLLGSVSRGAASPARLALAGAAFTMALSSIISMILLSNYSVFEHFRFWAIGSLQGRDVDVLTAVLPFVAVGCVLALLLARPLNALGLGEQSAVGLGVRIGVVRLTTALAVVMLAGAATAAAGPITFVGLAAPHLARRLTGPDNRVLIPAIMAIGPALLVATDVTGKVIIAPAELQTGVATALLGGPIFIALVRSRKAVNL</sequence>
<keyword evidence="6 8" id="KW-1133">Transmembrane helix</keyword>
<dbReference type="Gene3D" id="1.10.3470.10">
    <property type="entry name" value="ABC transporter involved in vitamin B12 uptake, BtuC"/>
    <property type="match status" value="1"/>
</dbReference>
<feature type="transmembrane region" description="Helical" evidence="8">
    <location>
        <begin position="167"/>
        <end position="191"/>
    </location>
</feature>
<feature type="transmembrane region" description="Helical" evidence="8">
    <location>
        <begin position="24"/>
        <end position="44"/>
    </location>
</feature>
<evidence type="ECO:0000256" key="5">
    <source>
        <dbReference type="ARBA" id="ARBA00022692"/>
    </source>
</evidence>
<dbReference type="PANTHER" id="PTHR30472:SF1">
    <property type="entry name" value="FE(3+) DICITRATE TRANSPORT SYSTEM PERMEASE PROTEIN FECC-RELATED"/>
    <property type="match status" value="1"/>
</dbReference>
<proteinExistence type="inferred from homology"/>
<comment type="caution">
    <text evidence="9">The sequence shown here is derived from an EMBL/GenBank/DDBJ whole genome shotgun (WGS) entry which is preliminary data.</text>
</comment>
<comment type="subcellular location">
    <subcellularLocation>
        <location evidence="1">Cell membrane</location>
        <topology evidence="1">Multi-pass membrane protein</topology>
    </subcellularLocation>
</comment>
<comment type="similarity">
    <text evidence="2">Belongs to the binding-protein-dependent transport system permease family. FecCD subfamily.</text>
</comment>
<dbReference type="InterPro" id="IPR000522">
    <property type="entry name" value="ABC_transptr_permease_BtuC"/>
</dbReference>
<feature type="transmembrane region" description="Helical" evidence="8">
    <location>
        <begin position="80"/>
        <end position="97"/>
    </location>
</feature>
<name>A0ABS0VX24_9CORY</name>
<keyword evidence="4" id="KW-1003">Cell membrane</keyword>